<dbReference type="InterPro" id="IPR007497">
    <property type="entry name" value="SIMPL/DUF541"/>
</dbReference>
<dbReference type="OrthoDB" id="3542319at2"/>
<gene>
    <name evidence="2" type="ORF">SAMN05421505_13851</name>
</gene>
<evidence type="ECO:0000256" key="1">
    <source>
        <dbReference type="SAM" id="SignalP"/>
    </source>
</evidence>
<dbReference type="AlphaFoldDB" id="A0A1G8IRE8"/>
<sequence length="248" mass="25534">MIKMTRAALLAAAAIAGAATFGGMASADAVSPADPVKPKVTMQNEASRVTVVGQGSVASAPDIMRLNAGVEARRPTAGEAFAAARAAAGRLTQALLDAGVQAKDLQTNDLSLGPEFEVHPKVSGYRASQGVVAIVRDVSTADKVIEAAASVGEEVRLNGVSFEISNPEAATKAARDRAFQDALAKATQYAELADRRIGRVVSISEEGGVSPRPFLMGAAAVADKESISVGQEITSVTVRVVFEFAPQD</sequence>
<keyword evidence="1" id="KW-0732">Signal</keyword>
<name>A0A1G8IRE8_9ACTN</name>
<dbReference type="GO" id="GO:0006974">
    <property type="term" value="P:DNA damage response"/>
    <property type="evidence" value="ECO:0007669"/>
    <property type="project" value="TreeGrafter"/>
</dbReference>
<protein>
    <recommendedName>
        <fullName evidence="4">26 kDa periplasmic immunogenic protein</fullName>
    </recommendedName>
</protein>
<dbReference type="InterPro" id="IPR052022">
    <property type="entry name" value="26kDa_periplasmic_antigen"/>
</dbReference>
<dbReference type="Proteomes" id="UP000198923">
    <property type="component" value="Unassembled WGS sequence"/>
</dbReference>
<feature type="signal peptide" evidence="1">
    <location>
        <begin position="1"/>
        <end position="18"/>
    </location>
</feature>
<evidence type="ECO:0008006" key="4">
    <source>
        <dbReference type="Google" id="ProtNLM"/>
    </source>
</evidence>
<dbReference type="Gene3D" id="3.30.70.2970">
    <property type="entry name" value="Protein of unknown function (DUF541), domain 2"/>
    <property type="match status" value="1"/>
</dbReference>
<dbReference type="PANTHER" id="PTHR34387">
    <property type="entry name" value="SLR1258 PROTEIN"/>
    <property type="match status" value="1"/>
</dbReference>
<accession>A0A1G8IRE8</accession>
<proteinExistence type="predicted"/>
<dbReference type="STRING" id="504805.SAMN05421505_13851"/>
<dbReference type="PANTHER" id="PTHR34387:SF1">
    <property type="entry name" value="PERIPLASMIC IMMUNOGENIC PROTEIN"/>
    <property type="match status" value="1"/>
</dbReference>
<reference evidence="2 3" key="1">
    <citation type="submission" date="2016-10" db="EMBL/GenBank/DDBJ databases">
        <authorList>
            <person name="de Groot N.N."/>
        </authorList>
    </citation>
    <scope>NUCLEOTIDE SEQUENCE [LARGE SCALE GENOMIC DNA]</scope>
    <source>
        <strain evidence="2 3">CPCC 201354</strain>
    </source>
</reference>
<dbReference type="Gene3D" id="3.30.110.170">
    <property type="entry name" value="Protein of unknown function (DUF541), domain 1"/>
    <property type="match status" value="1"/>
</dbReference>
<dbReference type="EMBL" id="FNCN01000038">
    <property type="protein sequence ID" value="SDI21327.1"/>
    <property type="molecule type" value="Genomic_DNA"/>
</dbReference>
<dbReference type="RefSeq" id="WP_093174610.1">
    <property type="nucleotide sequence ID" value="NZ_FNCN01000038.1"/>
</dbReference>
<evidence type="ECO:0000313" key="2">
    <source>
        <dbReference type="EMBL" id="SDI21327.1"/>
    </source>
</evidence>
<organism evidence="2 3">
    <name type="scientific">Sinosporangium album</name>
    <dbReference type="NCBI Taxonomy" id="504805"/>
    <lineage>
        <taxon>Bacteria</taxon>
        <taxon>Bacillati</taxon>
        <taxon>Actinomycetota</taxon>
        <taxon>Actinomycetes</taxon>
        <taxon>Streptosporangiales</taxon>
        <taxon>Streptosporangiaceae</taxon>
        <taxon>Sinosporangium</taxon>
    </lineage>
</organism>
<dbReference type="Pfam" id="PF04402">
    <property type="entry name" value="SIMPL"/>
    <property type="match status" value="1"/>
</dbReference>
<feature type="chain" id="PRO_5038622105" description="26 kDa periplasmic immunogenic protein" evidence="1">
    <location>
        <begin position="19"/>
        <end position="248"/>
    </location>
</feature>
<keyword evidence="3" id="KW-1185">Reference proteome</keyword>
<evidence type="ECO:0000313" key="3">
    <source>
        <dbReference type="Proteomes" id="UP000198923"/>
    </source>
</evidence>